<dbReference type="STRING" id="871968.DESME_13660"/>
<dbReference type="InterPro" id="IPR007235">
    <property type="entry name" value="Glyco_trans_28_C"/>
</dbReference>
<dbReference type="HOGENOM" id="CLU_028367_0_1_9"/>
<dbReference type="KEGG" id="dmt:DESME_13660"/>
<evidence type="ECO:0000259" key="6">
    <source>
        <dbReference type="Pfam" id="PF06925"/>
    </source>
</evidence>
<dbReference type="InterPro" id="IPR009695">
    <property type="entry name" value="Diacylglyc_glucosyltr_N"/>
</dbReference>
<feature type="domain" description="Diacylglycerol glucosyltransferase N-terminal" evidence="6">
    <location>
        <begin position="17"/>
        <end position="182"/>
    </location>
</feature>
<reference evidence="7 8" key="1">
    <citation type="submission" date="2013-12" db="EMBL/GenBank/DDBJ databases">
        <authorList>
            <consortium name="DOE Joint Genome Institute"/>
            <person name="Smidt H."/>
            <person name="Huntemann M."/>
            <person name="Han J."/>
            <person name="Chen A."/>
            <person name="Kyrpides N."/>
            <person name="Mavromatis K."/>
            <person name="Markowitz V."/>
            <person name="Palaniappan K."/>
            <person name="Ivanova N."/>
            <person name="Schaumberg A."/>
            <person name="Pati A."/>
            <person name="Liolios K."/>
            <person name="Nordberg H.P."/>
            <person name="Cantor M.N."/>
            <person name="Hua S.X."/>
            <person name="Woyke T."/>
        </authorList>
    </citation>
    <scope>NUCLEOTIDE SEQUENCE [LARGE SCALE GENOMIC DNA]</scope>
    <source>
        <strain evidence="8">DSM 15288</strain>
    </source>
</reference>
<dbReference type="PANTHER" id="PTHR43025">
    <property type="entry name" value="MONOGALACTOSYLDIACYLGLYCEROL SYNTHASE"/>
    <property type="match status" value="1"/>
</dbReference>
<keyword evidence="3" id="KW-0328">Glycosyltransferase</keyword>
<dbReference type="Gene3D" id="3.40.50.2000">
    <property type="entry name" value="Glycogen Phosphorylase B"/>
    <property type="match status" value="1"/>
</dbReference>
<keyword evidence="4 7" id="KW-0808">Transferase</keyword>
<dbReference type="GO" id="GO:0016020">
    <property type="term" value="C:membrane"/>
    <property type="evidence" value="ECO:0007669"/>
    <property type="project" value="UniProtKB-SubCell"/>
</dbReference>
<feature type="domain" description="Glycosyl transferase family 28 C-terminal" evidence="5">
    <location>
        <begin position="221"/>
        <end position="353"/>
    </location>
</feature>
<evidence type="ECO:0000256" key="4">
    <source>
        <dbReference type="ARBA" id="ARBA00022679"/>
    </source>
</evidence>
<protein>
    <submittedName>
        <fullName evidence="7">UDP-N-acetylglucosamine:LPS N-acetylglucosamine transferase</fullName>
    </submittedName>
</protein>
<name>W0EFI1_9FIRM</name>
<evidence type="ECO:0000313" key="7">
    <source>
        <dbReference type="EMBL" id="AHF07959.1"/>
    </source>
</evidence>
<organism evidence="7 8">
    <name type="scientific">Desulfitobacterium metallireducens DSM 15288</name>
    <dbReference type="NCBI Taxonomy" id="871968"/>
    <lineage>
        <taxon>Bacteria</taxon>
        <taxon>Bacillati</taxon>
        <taxon>Bacillota</taxon>
        <taxon>Clostridia</taxon>
        <taxon>Eubacteriales</taxon>
        <taxon>Desulfitobacteriaceae</taxon>
        <taxon>Desulfitobacterium</taxon>
    </lineage>
</organism>
<evidence type="ECO:0000256" key="3">
    <source>
        <dbReference type="ARBA" id="ARBA00022676"/>
    </source>
</evidence>
<accession>W0EFI1</accession>
<gene>
    <name evidence="7" type="ORF">DESME_13660</name>
</gene>
<dbReference type="AlphaFoldDB" id="W0EFI1"/>
<dbReference type="eggNOG" id="COG0707">
    <property type="taxonomic scope" value="Bacteria"/>
</dbReference>
<dbReference type="InterPro" id="IPR050519">
    <property type="entry name" value="Glycosyltransf_28_UgtP"/>
</dbReference>
<evidence type="ECO:0000313" key="8">
    <source>
        <dbReference type="Proteomes" id="UP000010847"/>
    </source>
</evidence>
<evidence type="ECO:0000256" key="2">
    <source>
        <dbReference type="ARBA" id="ARBA00006962"/>
    </source>
</evidence>
<sequence length="376" mass="41981">MGDLRIIVFSASYGAGHVRAAEALIDEIRTKAPSAEITHVDSMAFLSKPLNKVIKSTYIELIKHSPRLWGKFYYRTSKIPPHSVLQKLLNILGRREFLSYIEKLQPDVIICTYPVIAGVLAQLRLRGVLKVPVVTVVTDYAVHSQWIHQGVDLYIVGNNDVFEGLVSRGIAPRTIQITGIPVNPRFEHALDRQEISQQLHIYPDRPVFLIMGGAYGVLGGIKKVCQLLADSEVPVQSLIVCGRDEKLYRSMDGIVAEAKNPMHRFGFVRNVEELMAVSDIIITKAGGLTVSEALTRHLPLLIYKPIPGQEEENAHFIQRIGAGLVVQTEEELGETVHRLLHNPQEIELMRQATAKALPGKAAERATHYIFELINDK</sequence>
<dbReference type="PANTHER" id="PTHR43025:SF3">
    <property type="entry name" value="MONOGALACTOSYLDIACYLGLYCEROL SYNTHASE 1, CHLOROPLASTIC"/>
    <property type="match status" value="1"/>
</dbReference>
<comment type="subcellular location">
    <subcellularLocation>
        <location evidence="1">Membrane</location>
    </subcellularLocation>
</comment>
<dbReference type="GO" id="GO:0009247">
    <property type="term" value="P:glycolipid biosynthetic process"/>
    <property type="evidence" value="ECO:0007669"/>
    <property type="project" value="InterPro"/>
</dbReference>
<dbReference type="RefSeq" id="WP_006715788.1">
    <property type="nucleotide sequence ID" value="NZ_CP007032.1"/>
</dbReference>
<dbReference type="EMBL" id="CP007032">
    <property type="protein sequence ID" value="AHF07959.1"/>
    <property type="molecule type" value="Genomic_DNA"/>
</dbReference>
<dbReference type="SUPFAM" id="SSF53756">
    <property type="entry name" value="UDP-Glycosyltransferase/glycogen phosphorylase"/>
    <property type="match status" value="1"/>
</dbReference>
<evidence type="ECO:0000259" key="5">
    <source>
        <dbReference type="Pfam" id="PF04101"/>
    </source>
</evidence>
<dbReference type="Proteomes" id="UP000010847">
    <property type="component" value="Chromosome"/>
</dbReference>
<evidence type="ECO:0000256" key="1">
    <source>
        <dbReference type="ARBA" id="ARBA00004370"/>
    </source>
</evidence>
<dbReference type="Pfam" id="PF04101">
    <property type="entry name" value="Glyco_tran_28_C"/>
    <property type="match status" value="1"/>
</dbReference>
<proteinExistence type="inferred from homology"/>
<dbReference type="OrthoDB" id="9815663at2"/>
<dbReference type="GO" id="GO:0016758">
    <property type="term" value="F:hexosyltransferase activity"/>
    <property type="evidence" value="ECO:0007669"/>
    <property type="project" value="InterPro"/>
</dbReference>
<keyword evidence="8" id="KW-1185">Reference proteome</keyword>
<dbReference type="Pfam" id="PF06925">
    <property type="entry name" value="MGDG_synth"/>
    <property type="match status" value="1"/>
</dbReference>
<comment type="similarity">
    <text evidence="2">Belongs to the glycosyltransferase 28 family.</text>
</comment>